<proteinExistence type="predicted"/>
<organism evidence="1">
    <name type="scientific">Myoviridae sp. ctPkm1</name>
    <dbReference type="NCBI Taxonomy" id="2825099"/>
    <lineage>
        <taxon>Viruses</taxon>
        <taxon>Duplodnaviria</taxon>
        <taxon>Heunggongvirae</taxon>
        <taxon>Uroviricota</taxon>
        <taxon>Caudoviricetes</taxon>
    </lineage>
</organism>
<sequence>MAARQDLFEAERITVGEVLGLCQNPAKNERGELAAAEVERARRALRAYVFGAGVPERTGNSLREGEGEGDGGQ</sequence>
<reference evidence="1" key="1">
    <citation type="journal article" date="2021" name="Proc. Natl. Acad. Sci. U.S.A.">
        <title>A Catalog of Tens of Thousands of Viruses from Human Metagenomes Reveals Hidden Associations with Chronic Diseases.</title>
        <authorList>
            <person name="Tisza M.J."/>
            <person name="Buck C.B."/>
        </authorList>
    </citation>
    <scope>NUCLEOTIDE SEQUENCE</scope>
    <source>
        <strain evidence="1">CtPkm1</strain>
    </source>
</reference>
<dbReference type="EMBL" id="BK015960">
    <property type="protein sequence ID" value="DAF87222.1"/>
    <property type="molecule type" value="Genomic_DNA"/>
</dbReference>
<protein>
    <submittedName>
        <fullName evidence="1">Uncharacterized protein</fullName>
    </submittedName>
</protein>
<evidence type="ECO:0000313" key="1">
    <source>
        <dbReference type="EMBL" id="DAF87222.1"/>
    </source>
</evidence>
<name>A0A8S5TYD9_9CAUD</name>
<accession>A0A8S5TYD9</accession>